<proteinExistence type="predicted"/>
<feature type="region of interest" description="Disordered" evidence="1">
    <location>
        <begin position="181"/>
        <end position="200"/>
    </location>
</feature>
<dbReference type="Proteomes" id="UP001189429">
    <property type="component" value="Unassembled WGS sequence"/>
</dbReference>
<evidence type="ECO:0000313" key="2">
    <source>
        <dbReference type="EMBL" id="CAK0800191.1"/>
    </source>
</evidence>
<accession>A0ABN9Q3A4</accession>
<evidence type="ECO:0000313" key="3">
    <source>
        <dbReference type="Proteomes" id="UP001189429"/>
    </source>
</evidence>
<organism evidence="2 3">
    <name type="scientific">Prorocentrum cordatum</name>
    <dbReference type="NCBI Taxonomy" id="2364126"/>
    <lineage>
        <taxon>Eukaryota</taxon>
        <taxon>Sar</taxon>
        <taxon>Alveolata</taxon>
        <taxon>Dinophyceae</taxon>
        <taxon>Prorocentrales</taxon>
        <taxon>Prorocentraceae</taxon>
        <taxon>Prorocentrum</taxon>
    </lineage>
</organism>
<comment type="caution">
    <text evidence="2">The sequence shown here is derived from an EMBL/GenBank/DDBJ whole genome shotgun (WGS) entry which is preliminary data.</text>
</comment>
<gene>
    <name evidence="2" type="ORF">PCOR1329_LOCUS8405</name>
</gene>
<name>A0ABN9Q3A4_9DINO</name>
<evidence type="ECO:0000256" key="1">
    <source>
        <dbReference type="SAM" id="MobiDB-lite"/>
    </source>
</evidence>
<protein>
    <submittedName>
        <fullName evidence="2">Uncharacterized protein</fullName>
    </submittedName>
</protein>
<reference evidence="2" key="1">
    <citation type="submission" date="2023-10" db="EMBL/GenBank/DDBJ databases">
        <authorList>
            <person name="Chen Y."/>
            <person name="Shah S."/>
            <person name="Dougan E. K."/>
            <person name="Thang M."/>
            <person name="Chan C."/>
        </authorList>
    </citation>
    <scope>NUCLEOTIDE SEQUENCE [LARGE SCALE GENOMIC DNA]</scope>
</reference>
<keyword evidence="3" id="KW-1185">Reference proteome</keyword>
<dbReference type="EMBL" id="CAUYUJ010002309">
    <property type="protein sequence ID" value="CAK0800191.1"/>
    <property type="molecule type" value="Genomic_DNA"/>
</dbReference>
<sequence>MAKDADYGTFSGNHFRATLRWNASVDLDLRMVVKGQSLFRTDKVMRINWGEEKDSVFNLEADERGGNDGLKSEVISFRDDWQMTARKFLGGTWDHPPDGQYWISAQYFSSQIGSQQPVEPPADKLQDEILYDADLFLGEELDSGKPRQAGAVRGKLKWDSNMDKRTVLLFGFEKSGNSISGFSPTEVPEDHWRQPRNGWW</sequence>